<accession>A2Q3V9</accession>
<dbReference type="EMBL" id="AC155890">
    <property type="protein sequence ID" value="ABN08309.1"/>
    <property type="molecule type" value="Genomic_DNA"/>
</dbReference>
<reference evidence="1" key="2">
    <citation type="submission" date="2007-03" db="EMBL/GenBank/DDBJ databases">
        <authorList>
            <consortium name="The International Medicago Genome Annotation Group"/>
        </authorList>
    </citation>
    <scope>NUCLEOTIDE SEQUENCE</scope>
</reference>
<evidence type="ECO:0000313" key="1">
    <source>
        <dbReference type="EMBL" id="ABN08309.1"/>
    </source>
</evidence>
<dbReference type="PANTHER" id="PTHR34023">
    <property type="entry name" value="RNASE H DOMAIN-CONTAINING PROTEIN"/>
    <property type="match status" value="1"/>
</dbReference>
<dbReference type="GO" id="GO:0016740">
    <property type="term" value="F:transferase activity"/>
    <property type="evidence" value="ECO:0007669"/>
    <property type="project" value="UniProtKB-KW"/>
</dbReference>
<dbReference type="AlphaFoldDB" id="A2Q3V9"/>
<dbReference type="PANTHER" id="PTHR34023:SF4">
    <property type="entry name" value="RNASE H TYPE-1 DOMAIN-CONTAINING PROTEIN"/>
    <property type="match status" value="1"/>
</dbReference>
<organism evidence="1">
    <name type="scientific">Medicago truncatula</name>
    <name type="common">Barrel medic</name>
    <name type="synonym">Medicago tribuloides</name>
    <dbReference type="NCBI Taxonomy" id="3880"/>
    <lineage>
        <taxon>Eukaryota</taxon>
        <taxon>Viridiplantae</taxon>
        <taxon>Streptophyta</taxon>
        <taxon>Embryophyta</taxon>
        <taxon>Tracheophyta</taxon>
        <taxon>Spermatophyta</taxon>
        <taxon>Magnoliopsida</taxon>
        <taxon>eudicotyledons</taxon>
        <taxon>Gunneridae</taxon>
        <taxon>Pentapetalae</taxon>
        <taxon>rosids</taxon>
        <taxon>fabids</taxon>
        <taxon>Fabales</taxon>
        <taxon>Fabaceae</taxon>
        <taxon>Papilionoideae</taxon>
        <taxon>50 kb inversion clade</taxon>
        <taxon>NPAAA clade</taxon>
        <taxon>Hologalegina</taxon>
        <taxon>IRL clade</taxon>
        <taxon>Trifolieae</taxon>
        <taxon>Medicago</taxon>
    </lineage>
</organism>
<sequence length="66" mass="7222">MTIKELLRRDWMVSLRHTLREGNAAADFLVKKGALSDSSLVILNEAPPDMACVLLAAAIGVEFVRP</sequence>
<dbReference type="OMA" id="DMACVLL"/>
<gene>
    <name evidence="1" type="ORF">MtrDRAFT_AC155890g7v2</name>
</gene>
<keyword evidence="1" id="KW-0808">Transferase</keyword>
<name>A2Q3V9_MEDTR</name>
<proteinExistence type="predicted"/>
<reference evidence="1" key="1">
    <citation type="submission" date="2005-05" db="EMBL/GenBank/DDBJ databases">
        <authorList>
            <person name="Town C.D."/>
        </authorList>
    </citation>
    <scope>NUCLEOTIDE SEQUENCE</scope>
</reference>
<protein>
    <submittedName>
        <fullName evidence="1">Polynucleotidyl transferase, Ribonuclease H fold</fullName>
    </submittedName>
</protein>